<evidence type="ECO:0000256" key="7">
    <source>
        <dbReference type="RuleBase" id="RU000454"/>
    </source>
</evidence>
<feature type="signal peptide" evidence="9">
    <location>
        <begin position="1"/>
        <end position="20"/>
    </location>
</feature>
<keyword evidence="8" id="KW-1133">Transmembrane helix</keyword>
<evidence type="ECO:0000256" key="2">
    <source>
        <dbReference type="ARBA" id="ARBA00022670"/>
    </source>
</evidence>
<dbReference type="GO" id="GO:0006508">
    <property type="term" value="P:proteolysis"/>
    <property type="evidence" value="ECO:0007669"/>
    <property type="project" value="UniProtKB-KW"/>
</dbReference>
<dbReference type="InterPro" id="IPR001969">
    <property type="entry name" value="Aspartic_peptidase_AS"/>
</dbReference>
<evidence type="ECO:0000256" key="8">
    <source>
        <dbReference type="SAM" id="Phobius"/>
    </source>
</evidence>
<dbReference type="PRINTS" id="PR00792">
    <property type="entry name" value="PEPSIN"/>
</dbReference>
<evidence type="ECO:0000256" key="3">
    <source>
        <dbReference type="ARBA" id="ARBA00022729"/>
    </source>
</evidence>
<feature type="chain" id="PRO_5007051138" evidence="9">
    <location>
        <begin position="21"/>
        <end position="529"/>
    </location>
</feature>
<keyword evidence="5 7" id="KW-0378">Hydrolase</keyword>
<keyword evidence="6" id="KW-0865">Zymogen</keyword>
<evidence type="ECO:0000313" key="11">
    <source>
        <dbReference type="EMBL" id="JAP51805.1"/>
    </source>
</evidence>
<dbReference type="PROSITE" id="PS51767">
    <property type="entry name" value="PEPTIDASE_A1"/>
    <property type="match status" value="1"/>
</dbReference>
<sequence length="529" mass="57823">MNYKTALCSLLALWVMGSYSDNAARKNSYLAKLTGVPGQGYLLACEIGSNRQKLHLLLDTGSSNLIVAGSAISGSQKWYNASQSTTSYNTSKHMTVHYTHGNISGDIYEDIFGLPGLIEGDDLRNTKKFVMNAFVTPLLVVTRETQIFNSAIQPSLNGIIGFAYSELAVQPPGNQPNMQSIMDNLVKHLELADQFTTKFCGSTEAVARSQGQLKGQPMSASNLLIKNITVTGTLTLGAEGPTREYQFQTVPVVEASHFRIVLTDISISGQSLIQNCKELNSGLTIVDTGTANIMLPSVVYRRFKEEVLAHFNQTASALSRSGSDLFRFGAKICQDIGGVDTPFPGDVYAAFPTVEFDILAQTGPDPRILRLSLSSQQYLRYVGRSNVARANRDCFTLAVLESKNSDLVLGMSFLEGFEVLFNRRDKKVGFRTSDCVSYTQYPALRNSRVVGAYQWNSADDKSSAPEDCSPLLVSEQSATSLNALAIILIVFSIFVFFILCGILVFFLLRRKSKLARVANVDGETNSVSI</sequence>
<evidence type="ECO:0000256" key="5">
    <source>
        <dbReference type="ARBA" id="ARBA00022801"/>
    </source>
</evidence>
<dbReference type="PANTHER" id="PTHR47965:SF12">
    <property type="entry name" value="ASPARTIC PROTEINASE 3-RELATED"/>
    <property type="match status" value="1"/>
</dbReference>
<dbReference type="EMBL" id="GEEE01011420">
    <property type="protein sequence ID" value="JAP51805.1"/>
    <property type="molecule type" value="Transcribed_RNA"/>
</dbReference>
<keyword evidence="3 9" id="KW-0732">Signal</keyword>
<dbReference type="GO" id="GO:0004190">
    <property type="term" value="F:aspartic-type endopeptidase activity"/>
    <property type="evidence" value="ECO:0007669"/>
    <property type="project" value="UniProtKB-KW"/>
</dbReference>
<keyword evidence="2 7" id="KW-0645">Protease</keyword>
<evidence type="ECO:0000256" key="6">
    <source>
        <dbReference type="ARBA" id="ARBA00023145"/>
    </source>
</evidence>
<comment type="similarity">
    <text evidence="1 7">Belongs to the peptidase A1 family.</text>
</comment>
<dbReference type="PANTHER" id="PTHR47965">
    <property type="entry name" value="ASPARTYL PROTEASE-RELATED"/>
    <property type="match status" value="1"/>
</dbReference>
<keyword evidence="8" id="KW-0812">Transmembrane</keyword>
<feature type="domain" description="Peptidase A1" evidence="10">
    <location>
        <begin position="41"/>
        <end position="431"/>
    </location>
</feature>
<gene>
    <name evidence="11" type="primary">BACE2</name>
    <name evidence="11" type="ORF">TR97055</name>
</gene>
<dbReference type="AlphaFoldDB" id="A0A0X3PIP5"/>
<proteinExistence type="inferred from homology"/>
<name>A0A0X3PIP5_SCHSO</name>
<protein>
    <submittedName>
        <fullName evidence="11">Beta-secretase 2</fullName>
    </submittedName>
</protein>
<keyword evidence="4 7" id="KW-0064">Aspartyl protease</keyword>
<dbReference type="Pfam" id="PF00026">
    <property type="entry name" value="Asp"/>
    <property type="match status" value="1"/>
</dbReference>
<keyword evidence="8" id="KW-0472">Membrane</keyword>
<evidence type="ECO:0000259" key="10">
    <source>
        <dbReference type="PROSITE" id="PS51767"/>
    </source>
</evidence>
<dbReference type="SUPFAM" id="SSF50630">
    <property type="entry name" value="Acid proteases"/>
    <property type="match status" value="1"/>
</dbReference>
<dbReference type="Gene3D" id="2.40.70.10">
    <property type="entry name" value="Acid Proteases"/>
    <property type="match status" value="2"/>
</dbReference>
<feature type="transmembrane region" description="Helical" evidence="8">
    <location>
        <begin position="483"/>
        <end position="508"/>
    </location>
</feature>
<dbReference type="InterPro" id="IPR033121">
    <property type="entry name" value="PEPTIDASE_A1"/>
</dbReference>
<accession>A0A0X3PIP5</accession>
<organism evidence="11">
    <name type="scientific">Schistocephalus solidus</name>
    <name type="common">Tapeworm</name>
    <dbReference type="NCBI Taxonomy" id="70667"/>
    <lineage>
        <taxon>Eukaryota</taxon>
        <taxon>Metazoa</taxon>
        <taxon>Spiralia</taxon>
        <taxon>Lophotrochozoa</taxon>
        <taxon>Platyhelminthes</taxon>
        <taxon>Cestoda</taxon>
        <taxon>Eucestoda</taxon>
        <taxon>Diphyllobothriidea</taxon>
        <taxon>Diphyllobothriidae</taxon>
        <taxon>Schistocephalus</taxon>
    </lineage>
</organism>
<evidence type="ECO:0000256" key="9">
    <source>
        <dbReference type="SAM" id="SignalP"/>
    </source>
</evidence>
<reference evidence="11" key="1">
    <citation type="submission" date="2016-01" db="EMBL/GenBank/DDBJ databases">
        <title>Reference transcriptome for the parasite Schistocephalus solidus: insights into the molecular evolution of parasitism.</title>
        <authorList>
            <person name="Hebert F.O."/>
            <person name="Grambauer S."/>
            <person name="Barber I."/>
            <person name="Landry C.R."/>
            <person name="Aubin-Horth N."/>
        </authorList>
    </citation>
    <scope>NUCLEOTIDE SEQUENCE</scope>
</reference>
<dbReference type="InterPro" id="IPR021109">
    <property type="entry name" value="Peptidase_aspartic_dom_sf"/>
</dbReference>
<dbReference type="PROSITE" id="PS00141">
    <property type="entry name" value="ASP_PROTEASE"/>
    <property type="match status" value="1"/>
</dbReference>
<dbReference type="InterPro" id="IPR001461">
    <property type="entry name" value="Aspartic_peptidase_A1"/>
</dbReference>
<evidence type="ECO:0000256" key="4">
    <source>
        <dbReference type="ARBA" id="ARBA00022750"/>
    </source>
</evidence>
<evidence type="ECO:0000256" key="1">
    <source>
        <dbReference type="ARBA" id="ARBA00007447"/>
    </source>
</evidence>